<dbReference type="PIRSF" id="PIRSF021700">
    <property type="entry name" value="3_dmu_93_MTrfase"/>
    <property type="match status" value="1"/>
</dbReference>
<accession>A0A3N4V420</accession>
<dbReference type="GO" id="GO:0032259">
    <property type="term" value="P:methylation"/>
    <property type="evidence" value="ECO:0007669"/>
    <property type="project" value="UniProtKB-KW"/>
</dbReference>
<dbReference type="InterPro" id="IPR009725">
    <property type="entry name" value="3_dmu_93_MTrfase"/>
</dbReference>
<feature type="domain" description="PhnB-like" evidence="1">
    <location>
        <begin position="4"/>
        <end position="119"/>
    </location>
</feature>
<dbReference type="Pfam" id="PF06983">
    <property type="entry name" value="3-dmu-9_3-mt"/>
    <property type="match status" value="1"/>
</dbReference>
<evidence type="ECO:0000313" key="3">
    <source>
        <dbReference type="Proteomes" id="UP000269708"/>
    </source>
</evidence>
<keyword evidence="2" id="KW-0830">Ubiquinone</keyword>
<name>A0A3N4V420_9GAMM</name>
<dbReference type="PANTHER" id="PTHR33990:SF2">
    <property type="entry name" value="PHNB-LIKE DOMAIN-CONTAINING PROTEIN"/>
    <property type="match status" value="1"/>
</dbReference>
<dbReference type="RefSeq" id="WP_123770814.1">
    <property type="nucleotide sequence ID" value="NZ_RKQN01000003.1"/>
</dbReference>
<dbReference type="PANTHER" id="PTHR33990">
    <property type="entry name" value="PROTEIN YJDN-RELATED"/>
    <property type="match status" value="1"/>
</dbReference>
<dbReference type="AlphaFoldDB" id="A0A3N4V420"/>
<dbReference type="Gene3D" id="3.10.180.10">
    <property type="entry name" value="2,3-Dihydroxybiphenyl 1,2-Dioxygenase, domain 1"/>
    <property type="match status" value="1"/>
</dbReference>
<gene>
    <name evidence="2" type="ORF">EDC50_2503</name>
</gene>
<dbReference type="GO" id="GO:0008168">
    <property type="term" value="F:methyltransferase activity"/>
    <property type="evidence" value="ECO:0007669"/>
    <property type="project" value="UniProtKB-KW"/>
</dbReference>
<dbReference type="Proteomes" id="UP000269708">
    <property type="component" value="Unassembled WGS sequence"/>
</dbReference>
<protein>
    <submittedName>
        <fullName evidence="2">2-polyprenyl-6-hydroxyphenyl methylase/3-demethylubiquinone-9 3-methyltransferase</fullName>
    </submittedName>
</protein>
<reference evidence="2 3" key="1">
    <citation type="submission" date="2018-11" db="EMBL/GenBank/DDBJ databases">
        <title>Genomic Encyclopedia of Type Strains, Phase IV (KMG-IV): sequencing the most valuable type-strain genomes for metagenomic binning, comparative biology and taxonomic classification.</title>
        <authorList>
            <person name="Goeker M."/>
        </authorList>
    </citation>
    <scope>NUCLEOTIDE SEQUENCE [LARGE SCALE GENOMIC DNA]</scope>
    <source>
        <strain evidence="2 3">DSM 25623</strain>
    </source>
</reference>
<comment type="caution">
    <text evidence="2">The sequence shown here is derived from an EMBL/GenBank/DDBJ whole genome shotgun (WGS) entry which is preliminary data.</text>
</comment>
<dbReference type="EMBL" id="RKQN01000003">
    <property type="protein sequence ID" value="RPE77238.1"/>
    <property type="molecule type" value="Genomic_DNA"/>
</dbReference>
<dbReference type="CDD" id="cd06588">
    <property type="entry name" value="PhnB_like"/>
    <property type="match status" value="1"/>
</dbReference>
<evidence type="ECO:0000259" key="1">
    <source>
        <dbReference type="Pfam" id="PF06983"/>
    </source>
</evidence>
<keyword evidence="2" id="KW-0808">Transferase</keyword>
<sequence>MTAKNTICLWFDGTALEAATFYAQTFPDSAVGAVHRAPGDYPAGKEGDVLTVEFTVMGIPCLGLNGGPGVPHTNAFSFQVATDDQAETDRLWNAIVGNGGQEVACGWCKDKWGLSWQITPRALTAAIADPDRAAAIADPDRAAASRAFEAMMRMVKIDIAAIEAARRG</sequence>
<dbReference type="OrthoDB" id="5293819at2"/>
<keyword evidence="2" id="KW-0489">Methyltransferase</keyword>
<proteinExistence type="predicted"/>
<evidence type="ECO:0000313" key="2">
    <source>
        <dbReference type="EMBL" id="RPE77238.1"/>
    </source>
</evidence>
<dbReference type="SUPFAM" id="SSF54593">
    <property type="entry name" value="Glyoxalase/Bleomycin resistance protein/Dihydroxybiphenyl dioxygenase"/>
    <property type="match status" value="1"/>
</dbReference>
<dbReference type="InterPro" id="IPR028973">
    <property type="entry name" value="PhnB-like"/>
</dbReference>
<keyword evidence="3" id="KW-1185">Reference proteome</keyword>
<organism evidence="2 3">
    <name type="scientific">Vulcaniibacterium tengchongense</name>
    <dbReference type="NCBI Taxonomy" id="1273429"/>
    <lineage>
        <taxon>Bacteria</taxon>
        <taxon>Pseudomonadati</taxon>
        <taxon>Pseudomonadota</taxon>
        <taxon>Gammaproteobacteria</taxon>
        <taxon>Lysobacterales</taxon>
        <taxon>Lysobacteraceae</taxon>
        <taxon>Vulcaniibacterium</taxon>
    </lineage>
</organism>
<dbReference type="InterPro" id="IPR029068">
    <property type="entry name" value="Glyas_Bleomycin-R_OHBP_Dase"/>
</dbReference>